<comment type="catalytic activity">
    <reaction evidence="14">
        <text>pyruvate + ATP = phosphoenolpyruvate + ADP + H(+)</text>
        <dbReference type="Rhea" id="RHEA:18157"/>
        <dbReference type="ChEBI" id="CHEBI:15361"/>
        <dbReference type="ChEBI" id="CHEBI:15378"/>
        <dbReference type="ChEBI" id="CHEBI:30616"/>
        <dbReference type="ChEBI" id="CHEBI:58702"/>
        <dbReference type="ChEBI" id="CHEBI:456216"/>
        <dbReference type="EC" id="2.7.1.40"/>
    </reaction>
</comment>
<keyword evidence="10 14" id="KW-0460">Magnesium</keyword>
<evidence type="ECO:0000259" key="16">
    <source>
        <dbReference type="Pfam" id="PF02887"/>
    </source>
</evidence>
<dbReference type="EMBL" id="JAPMIV010000001">
    <property type="protein sequence ID" value="MDV6373224.1"/>
    <property type="molecule type" value="Genomic_DNA"/>
</dbReference>
<feature type="domain" description="Pyruvate kinase barrel" evidence="15">
    <location>
        <begin position="6"/>
        <end position="326"/>
    </location>
</feature>
<dbReference type="NCBIfam" id="NF004978">
    <property type="entry name" value="PRK06354.1"/>
    <property type="match status" value="1"/>
</dbReference>
<dbReference type="InterPro" id="IPR015813">
    <property type="entry name" value="Pyrv/PenolPyrv_kinase-like_dom"/>
</dbReference>
<dbReference type="GO" id="GO:0016301">
    <property type="term" value="F:kinase activity"/>
    <property type="evidence" value="ECO:0007669"/>
    <property type="project" value="UniProtKB-KW"/>
</dbReference>
<dbReference type="Gene3D" id="2.40.33.10">
    <property type="entry name" value="PK beta-barrel domain-like"/>
    <property type="match status" value="1"/>
</dbReference>
<evidence type="ECO:0000259" key="15">
    <source>
        <dbReference type="Pfam" id="PF00224"/>
    </source>
</evidence>
<keyword evidence="6" id="KW-0479">Metal-binding</keyword>
<name>A0ABU4DLA8_9DEIO</name>
<evidence type="ECO:0000313" key="17">
    <source>
        <dbReference type="EMBL" id="MDV6373224.1"/>
    </source>
</evidence>
<dbReference type="InterPro" id="IPR015795">
    <property type="entry name" value="Pyrv_Knase_C"/>
</dbReference>
<evidence type="ECO:0000256" key="12">
    <source>
        <dbReference type="ARBA" id="ARBA00023317"/>
    </source>
</evidence>
<evidence type="ECO:0000256" key="1">
    <source>
        <dbReference type="ARBA" id="ARBA00001958"/>
    </source>
</evidence>
<comment type="cofactor">
    <cofactor evidence="1">
        <name>K(+)</name>
        <dbReference type="ChEBI" id="CHEBI:29103"/>
    </cofactor>
</comment>
<gene>
    <name evidence="17" type="primary">pyk</name>
    <name evidence="17" type="ORF">ORD21_01240</name>
</gene>
<dbReference type="SUPFAM" id="SSF51621">
    <property type="entry name" value="Phosphoenolpyruvate/pyruvate domain"/>
    <property type="match status" value="1"/>
</dbReference>
<dbReference type="InterPro" id="IPR015806">
    <property type="entry name" value="Pyrv_Knase_insert_dom_sf"/>
</dbReference>
<dbReference type="Pfam" id="PF02887">
    <property type="entry name" value="PK_C"/>
    <property type="match status" value="1"/>
</dbReference>
<proteinExistence type="inferred from homology"/>
<organism evidence="17 18">
    <name type="scientific">Deinococcus arenicola</name>
    <dbReference type="NCBI Taxonomy" id="2994950"/>
    <lineage>
        <taxon>Bacteria</taxon>
        <taxon>Thermotogati</taxon>
        <taxon>Deinococcota</taxon>
        <taxon>Deinococci</taxon>
        <taxon>Deinococcales</taxon>
        <taxon>Deinococcaceae</taxon>
        <taxon>Deinococcus</taxon>
    </lineage>
</organism>
<dbReference type="InterPro" id="IPR036918">
    <property type="entry name" value="Pyrv_Knase_C_sf"/>
</dbReference>
<dbReference type="InterPro" id="IPR015793">
    <property type="entry name" value="Pyrv_Knase_brl"/>
</dbReference>
<evidence type="ECO:0000313" key="18">
    <source>
        <dbReference type="Proteomes" id="UP001276150"/>
    </source>
</evidence>
<evidence type="ECO:0000256" key="14">
    <source>
        <dbReference type="RuleBase" id="RU000504"/>
    </source>
</evidence>
<reference evidence="17 18" key="1">
    <citation type="submission" date="2022-11" db="EMBL/GenBank/DDBJ databases">
        <title>Deinococcus ZS9-10, Low Temperature and Draught-tolerating, UV-resistant Bacteria from Continental Antarctica.</title>
        <authorList>
            <person name="Cheng L."/>
        </authorList>
    </citation>
    <scope>NUCLEOTIDE SEQUENCE [LARGE SCALE GENOMIC DNA]</scope>
    <source>
        <strain evidence="17 18">ZS9-10</strain>
    </source>
</reference>
<dbReference type="NCBIfam" id="NF004886">
    <property type="entry name" value="PRK06247.1"/>
    <property type="match status" value="1"/>
</dbReference>
<dbReference type="SUPFAM" id="SSF52935">
    <property type="entry name" value="PK C-terminal domain-like"/>
    <property type="match status" value="1"/>
</dbReference>
<evidence type="ECO:0000256" key="8">
    <source>
        <dbReference type="ARBA" id="ARBA00022777"/>
    </source>
</evidence>
<dbReference type="NCBIfam" id="NF004491">
    <property type="entry name" value="PRK05826.1"/>
    <property type="match status" value="1"/>
</dbReference>
<dbReference type="PANTHER" id="PTHR11817">
    <property type="entry name" value="PYRUVATE KINASE"/>
    <property type="match status" value="1"/>
</dbReference>
<keyword evidence="18" id="KW-1185">Reference proteome</keyword>
<dbReference type="Gene3D" id="3.40.1380.20">
    <property type="entry name" value="Pyruvate kinase, C-terminal domain"/>
    <property type="match status" value="1"/>
</dbReference>
<dbReference type="PRINTS" id="PR01050">
    <property type="entry name" value="PYRUVTKNASE"/>
</dbReference>
<dbReference type="Proteomes" id="UP001276150">
    <property type="component" value="Unassembled WGS sequence"/>
</dbReference>
<accession>A0ABU4DLA8</accession>
<sequence length="484" mass="52675">MKHFDRATKIVATVGPASRSPEVLGRMMDAGLNVVRMNFSHGDPEDHRQTYNLVRELAAQKGMTIGILQDLQGPKIRVGRFAEGSVTLVTGDHFTITMDDVEGDAARVSTTYKDLIRDVHPGMALLLDDGNMALRVEGVRGNDILTSVVIGGVLKNNKGINVPEADLSVPALSDKDVRDMEFGAELGVDWVALSFVRSRDDLLLARHYLSRFGSRAKLMAKIEKPQAVDRFEDILKEVDGIMVARGDLGVEMRAEQVPTIQKRLIRLCREAGKPVITATQMLESMISLPRPTRAEASDVANAIYDGTDAVMLSAESAAGLYPVESVAMMDRIAREAEGSEHYSMLQRQLVIDTTLAQDSIAYSACNIGAKLGAPAIIAFTSTGGAALRVAKNRPPLAILALTPNETTRNQLALSWGVVPVLSEDPRNTDDMVRIANKELKISGLADIGDRYVITAGVPFGVQGTTNMLRVEYLREEDEGFVTQF</sequence>
<evidence type="ECO:0000256" key="13">
    <source>
        <dbReference type="NCBIfam" id="TIGR01064"/>
    </source>
</evidence>
<dbReference type="RefSeq" id="WP_317638514.1">
    <property type="nucleotide sequence ID" value="NZ_JAPMIV010000001.1"/>
</dbReference>
<keyword evidence="5 14" id="KW-0808">Transferase</keyword>
<keyword evidence="7" id="KW-0547">Nucleotide-binding</keyword>
<keyword evidence="12 17" id="KW-0670">Pyruvate</keyword>
<dbReference type="EC" id="2.7.1.40" evidence="4 13"/>
<dbReference type="InterPro" id="IPR040442">
    <property type="entry name" value="Pyrv_kinase-like_dom_sf"/>
</dbReference>
<evidence type="ECO:0000256" key="6">
    <source>
        <dbReference type="ARBA" id="ARBA00022723"/>
    </source>
</evidence>
<dbReference type="Pfam" id="PF00224">
    <property type="entry name" value="PK"/>
    <property type="match status" value="1"/>
</dbReference>
<feature type="domain" description="Pyruvate kinase C-terminal" evidence="16">
    <location>
        <begin position="358"/>
        <end position="470"/>
    </location>
</feature>
<evidence type="ECO:0000256" key="10">
    <source>
        <dbReference type="ARBA" id="ARBA00022842"/>
    </source>
</evidence>
<evidence type="ECO:0000256" key="3">
    <source>
        <dbReference type="ARBA" id="ARBA00008663"/>
    </source>
</evidence>
<evidence type="ECO:0000256" key="4">
    <source>
        <dbReference type="ARBA" id="ARBA00012142"/>
    </source>
</evidence>
<comment type="similarity">
    <text evidence="3 14">Belongs to the pyruvate kinase family.</text>
</comment>
<dbReference type="InterPro" id="IPR001697">
    <property type="entry name" value="Pyr_Knase"/>
</dbReference>
<evidence type="ECO:0000256" key="9">
    <source>
        <dbReference type="ARBA" id="ARBA00022840"/>
    </source>
</evidence>
<keyword evidence="11 14" id="KW-0324">Glycolysis</keyword>
<keyword evidence="9" id="KW-0067">ATP-binding</keyword>
<evidence type="ECO:0000256" key="5">
    <source>
        <dbReference type="ARBA" id="ARBA00022679"/>
    </source>
</evidence>
<dbReference type="PROSITE" id="PS00110">
    <property type="entry name" value="PYRUVATE_KINASE"/>
    <property type="match status" value="1"/>
</dbReference>
<protein>
    <recommendedName>
        <fullName evidence="4 13">Pyruvate kinase</fullName>
        <ecNumber evidence="4 13">2.7.1.40</ecNumber>
    </recommendedName>
</protein>
<comment type="caution">
    <text evidence="17">The sequence shown here is derived from an EMBL/GenBank/DDBJ whole genome shotgun (WGS) entry which is preliminary data.</text>
</comment>
<comment type="pathway">
    <text evidence="2 14">Carbohydrate degradation; glycolysis; pyruvate from D-glyceraldehyde 3-phosphate: step 5/5.</text>
</comment>
<dbReference type="NCBIfam" id="TIGR01064">
    <property type="entry name" value="pyruv_kin"/>
    <property type="match status" value="1"/>
</dbReference>
<dbReference type="InterPro" id="IPR011037">
    <property type="entry name" value="Pyrv_Knase-like_insert_dom_sf"/>
</dbReference>
<dbReference type="Gene3D" id="3.20.20.60">
    <property type="entry name" value="Phosphoenolpyruvate-binding domains"/>
    <property type="match status" value="1"/>
</dbReference>
<keyword evidence="8 14" id="KW-0418">Kinase</keyword>
<dbReference type="GO" id="GO:0004743">
    <property type="term" value="F:pyruvate kinase activity"/>
    <property type="evidence" value="ECO:0007669"/>
    <property type="project" value="UniProtKB-EC"/>
</dbReference>
<evidence type="ECO:0000256" key="11">
    <source>
        <dbReference type="ARBA" id="ARBA00023152"/>
    </source>
</evidence>
<dbReference type="InterPro" id="IPR018209">
    <property type="entry name" value="Pyrv_Knase_AS"/>
</dbReference>
<evidence type="ECO:0000256" key="7">
    <source>
        <dbReference type="ARBA" id="ARBA00022741"/>
    </source>
</evidence>
<dbReference type="SUPFAM" id="SSF50800">
    <property type="entry name" value="PK beta-barrel domain-like"/>
    <property type="match status" value="1"/>
</dbReference>
<evidence type="ECO:0000256" key="2">
    <source>
        <dbReference type="ARBA" id="ARBA00004997"/>
    </source>
</evidence>